<accession>A0ABP9NAY3</accession>
<sequence length="68" mass="7305">MGPENPRPETFAFTQAVVRAGWSMRLHALLGEEVARAVSADILTLREAEALLDRLAAVIDETVGAGED</sequence>
<protein>
    <recommendedName>
        <fullName evidence="3">Transcriptional regulator</fullName>
    </recommendedName>
</protein>
<dbReference type="RefSeq" id="WP_345603487.1">
    <property type="nucleotide sequence ID" value="NZ_BAABJO010000003.1"/>
</dbReference>
<evidence type="ECO:0000313" key="1">
    <source>
        <dbReference type="EMBL" id="GAA5113506.1"/>
    </source>
</evidence>
<evidence type="ECO:0008006" key="3">
    <source>
        <dbReference type="Google" id="ProtNLM"/>
    </source>
</evidence>
<dbReference type="EMBL" id="BAABJO010000003">
    <property type="protein sequence ID" value="GAA5113506.1"/>
    <property type="molecule type" value="Genomic_DNA"/>
</dbReference>
<proteinExistence type="predicted"/>
<name>A0ABP9NAY3_9PSEU</name>
<keyword evidence="2" id="KW-1185">Reference proteome</keyword>
<dbReference type="Proteomes" id="UP001500804">
    <property type="component" value="Unassembled WGS sequence"/>
</dbReference>
<comment type="caution">
    <text evidence="1">The sequence shown here is derived from an EMBL/GenBank/DDBJ whole genome shotgun (WGS) entry which is preliminary data.</text>
</comment>
<organism evidence="1 2">
    <name type="scientific">Pseudonocardia adelaidensis</name>
    <dbReference type="NCBI Taxonomy" id="648754"/>
    <lineage>
        <taxon>Bacteria</taxon>
        <taxon>Bacillati</taxon>
        <taxon>Actinomycetota</taxon>
        <taxon>Actinomycetes</taxon>
        <taxon>Pseudonocardiales</taxon>
        <taxon>Pseudonocardiaceae</taxon>
        <taxon>Pseudonocardia</taxon>
    </lineage>
</organism>
<gene>
    <name evidence="1" type="ORF">GCM10023320_09200</name>
</gene>
<evidence type="ECO:0000313" key="2">
    <source>
        <dbReference type="Proteomes" id="UP001500804"/>
    </source>
</evidence>
<reference evidence="2" key="1">
    <citation type="journal article" date="2019" name="Int. J. Syst. Evol. Microbiol.">
        <title>The Global Catalogue of Microorganisms (GCM) 10K type strain sequencing project: providing services to taxonomists for standard genome sequencing and annotation.</title>
        <authorList>
            <consortium name="The Broad Institute Genomics Platform"/>
            <consortium name="The Broad Institute Genome Sequencing Center for Infectious Disease"/>
            <person name="Wu L."/>
            <person name="Ma J."/>
        </authorList>
    </citation>
    <scope>NUCLEOTIDE SEQUENCE [LARGE SCALE GENOMIC DNA]</scope>
    <source>
        <strain evidence="2">JCM 18302</strain>
    </source>
</reference>